<reference evidence="1 2" key="1">
    <citation type="submission" date="2021-01" db="EMBL/GenBank/DDBJ databases">
        <title>Whole genome shotgun sequence of Actinoplanes deccanensis NBRC 13994.</title>
        <authorList>
            <person name="Komaki H."/>
            <person name="Tamura T."/>
        </authorList>
    </citation>
    <scope>NUCLEOTIDE SEQUENCE [LARGE SCALE GENOMIC DNA]</scope>
    <source>
        <strain evidence="1 2">NBRC 13994</strain>
    </source>
</reference>
<keyword evidence="2" id="KW-1185">Reference proteome</keyword>
<gene>
    <name evidence="1" type="ORF">Ade02nite_72040</name>
</gene>
<dbReference type="EMBL" id="BOMI01000146">
    <property type="protein sequence ID" value="GID78563.1"/>
    <property type="molecule type" value="Genomic_DNA"/>
</dbReference>
<proteinExistence type="predicted"/>
<dbReference type="RefSeq" id="WP_203773571.1">
    <property type="nucleotide sequence ID" value="NZ_BAAABO010000038.1"/>
</dbReference>
<sequence length="60" mass="6779">MDDALLAYQTGRADGMAARRDHTRAQHPETGADYRMGFLDGRIEVFRLLATVRKIVEDAE</sequence>
<protein>
    <submittedName>
        <fullName evidence="1">Uncharacterized protein</fullName>
    </submittedName>
</protein>
<dbReference type="Proteomes" id="UP000609879">
    <property type="component" value="Unassembled WGS sequence"/>
</dbReference>
<accession>A0ABQ3YEX4</accession>
<organism evidence="1 2">
    <name type="scientific">Paractinoplanes deccanensis</name>
    <dbReference type="NCBI Taxonomy" id="113561"/>
    <lineage>
        <taxon>Bacteria</taxon>
        <taxon>Bacillati</taxon>
        <taxon>Actinomycetota</taxon>
        <taxon>Actinomycetes</taxon>
        <taxon>Micromonosporales</taxon>
        <taxon>Micromonosporaceae</taxon>
        <taxon>Paractinoplanes</taxon>
    </lineage>
</organism>
<name>A0ABQ3YEX4_9ACTN</name>
<comment type="caution">
    <text evidence="1">The sequence shown here is derived from an EMBL/GenBank/DDBJ whole genome shotgun (WGS) entry which is preliminary data.</text>
</comment>
<evidence type="ECO:0000313" key="2">
    <source>
        <dbReference type="Proteomes" id="UP000609879"/>
    </source>
</evidence>
<evidence type="ECO:0000313" key="1">
    <source>
        <dbReference type="EMBL" id="GID78563.1"/>
    </source>
</evidence>